<keyword evidence="10" id="KW-1185">Reference proteome</keyword>
<dbReference type="PANTHER" id="PTHR30193">
    <property type="entry name" value="ABC TRANSPORTER PERMEASE PROTEIN"/>
    <property type="match status" value="1"/>
</dbReference>
<dbReference type="Gene3D" id="1.10.3720.10">
    <property type="entry name" value="MetI-like"/>
    <property type="match status" value="1"/>
</dbReference>
<organism evidence="9 10">
    <name type="scientific">Paenibacillus ginsengarvi</name>
    <dbReference type="NCBI Taxonomy" id="400777"/>
    <lineage>
        <taxon>Bacteria</taxon>
        <taxon>Bacillati</taxon>
        <taxon>Bacillota</taxon>
        <taxon>Bacilli</taxon>
        <taxon>Bacillales</taxon>
        <taxon>Paenibacillaceae</taxon>
        <taxon>Paenibacillus</taxon>
    </lineage>
</organism>
<feature type="transmembrane region" description="Helical" evidence="7">
    <location>
        <begin position="193"/>
        <end position="212"/>
    </location>
</feature>
<dbReference type="AlphaFoldDB" id="A0A3B0C833"/>
<evidence type="ECO:0000313" key="10">
    <source>
        <dbReference type="Proteomes" id="UP000282311"/>
    </source>
</evidence>
<comment type="similarity">
    <text evidence="7">Belongs to the binding-protein-dependent transport system permease family.</text>
</comment>
<dbReference type="InterPro" id="IPR051393">
    <property type="entry name" value="ABC_transporter_permease"/>
</dbReference>
<feature type="domain" description="ABC transmembrane type-1" evidence="8">
    <location>
        <begin position="114"/>
        <end position="331"/>
    </location>
</feature>
<feature type="transmembrane region" description="Helical" evidence="7">
    <location>
        <begin position="54"/>
        <end position="81"/>
    </location>
</feature>
<dbReference type="PANTHER" id="PTHR30193:SF44">
    <property type="entry name" value="LACTOSE TRANSPORT SYSTEM PERMEASE PROTEIN LACF"/>
    <property type="match status" value="1"/>
</dbReference>
<dbReference type="InterPro" id="IPR035906">
    <property type="entry name" value="MetI-like_sf"/>
</dbReference>
<dbReference type="Pfam" id="PF00528">
    <property type="entry name" value="BPD_transp_1"/>
    <property type="match status" value="1"/>
</dbReference>
<feature type="transmembrane region" description="Helical" evidence="7">
    <location>
        <begin position="313"/>
        <end position="335"/>
    </location>
</feature>
<dbReference type="SUPFAM" id="SSF161098">
    <property type="entry name" value="MetI-like"/>
    <property type="match status" value="1"/>
</dbReference>
<evidence type="ECO:0000256" key="6">
    <source>
        <dbReference type="ARBA" id="ARBA00023136"/>
    </source>
</evidence>
<proteinExistence type="inferred from homology"/>
<evidence type="ECO:0000256" key="2">
    <source>
        <dbReference type="ARBA" id="ARBA00022448"/>
    </source>
</evidence>
<keyword evidence="4 7" id="KW-0812">Transmembrane</keyword>
<dbReference type="CDD" id="cd06261">
    <property type="entry name" value="TM_PBP2"/>
    <property type="match status" value="1"/>
</dbReference>
<feature type="transmembrane region" description="Helical" evidence="7">
    <location>
        <begin position="154"/>
        <end position="173"/>
    </location>
</feature>
<keyword evidence="5 7" id="KW-1133">Transmembrane helix</keyword>
<comment type="caution">
    <text evidence="9">The sequence shown here is derived from an EMBL/GenBank/DDBJ whole genome shotgun (WGS) entry which is preliminary data.</text>
</comment>
<reference evidence="9 10" key="1">
    <citation type="journal article" date="2007" name="Int. J. Syst. Evol. Microbiol.">
        <title>Paenibacillus ginsengarvi sp. nov., isolated from soil from ginseng cultivation.</title>
        <authorList>
            <person name="Yoon M.H."/>
            <person name="Ten L.N."/>
            <person name="Im W.T."/>
        </authorList>
    </citation>
    <scope>NUCLEOTIDE SEQUENCE [LARGE SCALE GENOMIC DNA]</scope>
    <source>
        <strain evidence="9 10">KCTC 13059</strain>
    </source>
</reference>
<evidence type="ECO:0000256" key="5">
    <source>
        <dbReference type="ARBA" id="ARBA00022989"/>
    </source>
</evidence>
<dbReference type="PROSITE" id="PS50928">
    <property type="entry name" value="ABC_TM1"/>
    <property type="match status" value="1"/>
</dbReference>
<evidence type="ECO:0000256" key="3">
    <source>
        <dbReference type="ARBA" id="ARBA00022475"/>
    </source>
</evidence>
<evidence type="ECO:0000256" key="4">
    <source>
        <dbReference type="ARBA" id="ARBA00022692"/>
    </source>
</evidence>
<name>A0A3B0C833_9BACL</name>
<keyword evidence="2 7" id="KW-0813">Transport</keyword>
<keyword evidence="6 7" id="KW-0472">Membrane</keyword>
<protein>
    <submittedName>
        <fullName evidence="9">Sugar ABC transporter permease</fullName>
    </submittedName>
</protein>
<feature type="transmembrane region" description="Helical" evidence="7">
    <location>
        <begin position="248"/>
        <end position="272"/>
    </location>
</feature>
<dbReference type="OrthoDB" id="9785836at2"/>
<dbReference type="GO" id="GO:0005886">
    <property type="term" value="C:plasma membrane"/>
    <property type="evidence" value="ECO:0007669"/>
    <property type="project" value="UniProtKB-SubCell"/>
</dbReference>
<evidence type="ECO:0000256" key="1">
    <source>
        <dbReference type="ARBA" id="ARBA00004651"/>
    </source>
</evidence>
<sequence length="345" mass="39573">MWSLFAPAFSVRWGSDEQALSDVRFVFRRSYYSRGGTGLVSRRGFWNELNKNKLMFLMLLPTILFFFINSYIPMVGIYFAFTSFDFRGGLFGSPFVGLDNFKFLWKSGKLAELTLNTIGYNAAFIVFKNVLAIVLAILLSEIHGKLFKKITQSILFLPYFVSFVLLSAISYNMFNYETGFANTFLKSLGMQPFNFYGAPWVWVILLVVFYLWKHIGYSMIIYLASITGISDEYYEAARIDGATLRQRIWYITVPMLKPTFVLLLLFSLGSIMKGQFDLFYQLIGNNGLLFGSTDIIDTYVFRSLKETFDIGMATAAGLYQSVFGFILIVSVNYIIKKINEDYALF</sequence>
<dbReference type="EMBL" id="RBAH01000014">
    <property type="protein sequence ID" value="RKN80624.1"/>
    <property type="molecule type" value="Genomic_DNA"/>
</dbReference>
<evidence type="ECO:0000256" key="7">
    <source>
        <dbReference type="RuleBase" id="RU363032"/>
    </source>
</evidence>
<evidence type="ECO:0000259" key="8">
    <source>
        <dbReference type="PROSITE" id="PS50928"/>
    </source>
</evidence>
<dbReference type="Proteomes" id="UP000282311">
    <property type="component" value="Unassembled WGS sequence"/>
</dbReference>
<gene>
    <name evidence="9" type="ORF">D7M11_19270</name>
</gene>
<accession>A0A3B0C833</accession>
<comment type="subcellular location">
    <subcellularLocation>
        <location evidence="1 7">Cell membrane</location>
        <topology evidence="1 7">Multi-pass membrane protein</topology>
    </subcellularLocation>
</comment>
<feature type="transmembrane region" description="Helical" evidence="7">
    <location>
        <begin position="118"/>
        <end position="142"/>
    </location>
</feature>
<dbReference type="InterPro" id="IPR000515">
    <property type="entry name" value="MetI-like"/>
</dbReference>
<evidence type="ECO:0000313" key="9">
    <source>
        <dbReference type="EMBL" id="RKN80624.1"/>
    </source>
</evidence>
<keyword evidence="3" id="KW-1003">Cell membrane</keyword>
<dbReference type="GO" id="GO:0055085">
    <property type="term" value="P:transmembrane transport"/>
    <property type="evidence" value="ECO:0007669"/>
    <property type="project" value="InterPro"/>
</dbReference>